<reference evidence="2 3" key="1">
    <citation type="submission" date="2020-08" db="EMBL/GenBank/DDBJ databases">
        <title>Genome public.</title>
        <authorList>
            <person name="Liu C."/>
            <person name="Sun Q."/>
        </authorList>
    </citation>
    <scope>NUCLEOTIDE SEQUENCE [LARGE SCALE GENOMIC DNA]</scope>
    <source>
        <strain evidence="2 3">NSJ-56</strain>
    </source>
</reference>
<keyword evidence="1" id="KW-0472">Membrane</keyword>
<proteinExistence type="predicted"/>
<evidence type="ECO:0000313" key="3">
    <source>
        <dbReference type="Proteomes" id="UP000646484"/>
    </source>
</evidence>
<name>A0ABR7CXD3_9BACT</name>
<dbReference type="EMBL" id="JACOOH010000002">
    <property type="protein sequence ID" value="MBC5620309.1"/>
    <property type="molecule type" value="Genomic_DNA"/>
</dbReference>
<feature type="transmembrane region" description="Helical" evidence="1">
    <location>
        <begin position="20"/>
        <end position="39"/>
    </location>
</feature>
<protein>
    <submittedName>
        <fullName evidence="2">ECF transporter S component</fullName>
    </submittedName>
</protein>
<keyword evidence="1" id="KW-0812">Transmembrane</keyword>
<accession>A0ABR7CXD3</accession>
<gene>
    <name evidence="2" type="ORF">H8S64_04280</name>
</gene>
<evidence type="ECO:0000256" key="1">
    <source>
        <dbReference type="SAM" id="Phobius"/>
    </source>
</evidence>
<organism evidence="2 3">
    <name type="scientific">Butyricimonas hominis</name>
    <dbReference type="NCBI Taxonomy" id="2763032"/>
    <lineage>
        <taxon>Bacteria</taxon>
        <taxon>Pseudomonadati</taxon>
        <taxon>Bacteroidota</taxon>
        <taxon>Bacteroidia</taxon>
        <taxon>Bacteroidales</taxon>
        <taxon>Odoribacteraceae</taxon>
        <taxon>Butyricimonas</taxon>
    </lineage>
</organism>
<keyword evidence="1" id="KW-1133">Transmembrane helix</keyword>
<comment type="caution">
    <text evidence="2">The sequence shown here is derived from an EMBL/GenBank/DDBJ whole genome shotgun (WGS) entry which is preliminary data.</text>
</comment>
<keyword evidence="3" id="KW-1185">Reference proteome</keyword>
<evidence type="ECO:0000313" key="2">
    <source>
        <dbReference type="EMBL" id="MBC5620309.1"/>
    </source>
</evidence>
<feature type="transmembrane region" description="Helical" evidence="1">
    <location>
        <begin position="116"/>
        <end position="136"/>
    </location>
</feature>
<dbReference type="Proteomes" id="UP000646484">
    <property type="component" value="Unassembled WGS sequence"/>
</dbReference>
<dbReference type="RefSeq" id="WP_186975119.1">
    <property type="nucleotide sequence ID" value="NZ_JACOOH010000002.1"/>
</dbReference>
<feature type="transmembrane region" description="Helical" evidence="1">
    <location>
        <begin position="82"/>
        <end position="104"/>
    </location>
</feature>
<feature type="transmembrane region" description="Helical" evidence="1">
    <location>
        <begin position="148"/>
        <end position="168"/>
    </location>
</feature>
<sequence>MKTTAIQLYTLDYKEAKTYLAASLFIVGNMVLPQLCHLVPQGGTTWLPIYFFTLIGAYKYGWKVGLLTAVFSPVLNSLLFGMPLAAALPAILLKSVLLAVAAGYAAQRFKRVSIPLLIAVVLSYQIAGILGEWAMVGDFTRAVQDFRIGLPGIALQIFGGYSFIKYIINK</sequence>